<dbReference type="PANTHER" id="PTHR47660">
    <property type="entry name" value="TRANSCRIPTION FACTOR WITH C2H2 AND ZN(2)-CYS(6) DNA BINDING DOMAIN (EUROFUNG)-RELATED-RELATED"/>
    <property type="match status" value="1"/>
</dbReference>
<keyword evidence="1" id="KW-0479">Metal-binding</keyword>
<dbReference type="GO" id="GO:0003677">
    <property type="term" value="F:DNA binding"/>
    <property type="evidence" value="ECO:0007669"/>
    <property type="project" value="InterPro"/>
</dbReference>
<evidence type="ECO:0000256" key="3">
    <source>
        <dbReference type="ARBA" id="ARBA00023015"/>
    </source>
</evidence>
<keyword evidence="3" id="KW-0805">Transcription regulation</keyword>
<evidence type="ECO:0000256" key="1">
    <source>
        <dbReference type="ARBA" id="ARBA00022723"/>
    </source>
</evidence>
<feature type="domain" description="Xylanolytic transcriptional activator regulatory" evidence="7">
    <location>
        <begin position="223"/>
        <end position="426"/>
    </location>
</feature>
<protein>
    <recommendedName>
        <fullName evidence="7">Xylanolytic transcriptional activator regulatory domain-containing protein</fullName>
    </recommendedName>
</protein>
<name>A0AAD9AQ08_9PEZI</name>
<evidence type="ECO:0000256" key="4">
    <source>
        <dbReference type="ARBA" id="ARBA00023163"/>
    </source>
</evidence>
<keyword evidence="4" id="KW-0804">Transcription</keyword>
<dbReference type="PANTHER" id="PTHR47660:SF2">
    <property type="entry name" value="TRANSCRIPTION FACTOR WITH C2H2 AND ZN(2)-CYS(6) DNA BINDING DOMAIN (EUROFUNG)"/>
    <property type="match status" value="1"/>
</dbReference>
<evidence type="ECO:0000259" key="7">
    <source>
        <dbReference type="Pfam" id="PF04082"/>
    </source>
</evidence>
<evidence type="ECO:0000256" key="2">
    <source>
        <dbReference type="ARBA" id="ARBA00022833"/>
    </source>
</evidence>
<dbReference type="GO" id="GO:0006351">
    <property type="term" value="P:DNA-templated transcription"/>
    <property type="evidence" value="ECO:0007669"/>
    <property type="project" value="InterPro"/>
</dbReference>
<dbReference type="AlphaFoldDB" id="A0AAD9AQ08"/>
<comment type="caution">
    <text evidence="8">The sequence shown here is derived from an EMBL/GenBank/DDBJ whole genome shotgun (WGS) entry which is preliminary data.</text>
</comment>
<sequence>MALDRLDIPTWSPTRWCFPFSDAHAWIGVEPWQSMAADHVLLDDFVCPSLSYSTGDGTELPAIPEVSTTASEQSPADVETAREKEGASQTLSEPTPIREAQRPNYTNHTELSATFAEVLGSPSALARDYSNPNSSTHGQQPKTNDFVTTGLENLSRIAGLSANKASRPEEDWHLEDYDHVPTLLERVYETIERNFEMLNTDSGLCRKFTDKQLPPITTMNAFIQSYFEHYSHVFPMIHQPTFDTADVHWVLILAIAAIGCGFSQLGNTCTTFILQEFLRRSVNLCIELEPNPTPDSELHITQSALLSQVGLMFSGNMSFAEHAQRNMSLVPTLCKRANYFVEHHPNNVTSGGVESWKWWIRAESRKRLVHLAWVLDCQLVSFFDLAQTIPLDMLQLPMPSHNELWTATTTDQWSILYAEYVSEKSRSLRHELDILYQQKETTIGITNLNLLLLTLGVYRDAPNQQAAIQHLDILQSAEGIGSPSDTFTSLINQHYHALSLLSHFPLRQLNSFSGWRISPTIRQTVDHKLSIWLEENEGKARIVVYHAAKLLGWLRNHPTNSHHEPMALLTGTLALWMFTALGKHNKPDLSSQSLLQSSSASDETPRFVTLRLDKEIEEEMLVKWTSGDRGMRPYMGGVGSLIEQGASRRLVQESQRIFSSQTGWSLSIAIGMVVRAQYKNNRRGT</sequence>
<feature type="region of interest" description="Disordered" evidence="6">
    <location>
        <begin position="58"/>
        <end position="103"/>
    </location>
</feature>
<evidence type="ECO:0000313" key="9">
    <source>
        <dbReference type="Proteomes" id="UP001243330"/>
    </source>
</evidence>
<dbReference type="EMBL" id="JAQOWY010000078">
    <property type="protein sequence ID" value="KAK1852281.1"/>
    <property type="molecule type" value="Genomic_DNA"/>
</dbReference>
<dbReference type="Proteomes" id="UP001243330">
    <property type="component" value="Unassembled WGS sequence"/>
</dbReference>
<keyword evidence="5" id="KW-0539">Nucleus</keyword>
<dbReference type="GO" id="GO:0008270">
    <property type="term" value="F:zinc ion binding"/>
    <property type="evidence" value="ECO:0007669"/>
    <property type="project" value="InterPro"/>
</dbReference>
<keyword evidence="2" id="KW-0862">Zinc</keyword>
<feature type="region of interest" description="Disordered" evidence="6">
    <location>
        <begin position="124"/>
        <end position="143"/>
    </location>
</feature>
<evidence type="ECO:0000313" key="8">
    <source>
        <dbReference type="EMBL" id="KAK1852281.1"/>
    </source>
</evidence>
<organism evidence="8 9">
    <name type="scientific">Colletotrichum chrysophilum</name>
    <dbReference type="NCBI Taxonomy" id="1836956"/>
    <lineage>
        <taxon>Eukaryota</taxon>
        <taxon>Fungi</taxon>
        <taxon>Dikarya</taxon>
        <taxon>Ascomycota</taxon>
        <taxon>Pezizomycotina</taxon>
        <taxon>Sordariomycetes</taxon>
        <taxon>Hypocreomycetidae</taxon>
        <taxon>Glomerellales</taxon>
        <taxon>Glomerellaceae</taxon>
        <taxon>Colletotrichum</taxon>
        <taxon>Colletotrichum gloeosporioides species complex</taxon>
    </lineage>
</organism>
<feature type="compositionally biased region" description="Polar residues" evidence="6">
    <location>
        <begin position="130"/>
        <end position="143"/>
    </location>
</feature>
<evidence type="ECO:0000256" key="5">
    <source>
        <dbReference type="ARBA" id="ARBA00023242"/>
    </source>
</evidence>
<dbReference type="InterPro" id="IPR007219">
    <property type="entry name" value="XnlR_reg_dom"/>
</dbReference>
<gene>
    <name evidence="8" type="ORF">CCHR01_05095</name>
</gene>
<proteinExistence type="predicted"/>
<reference evidence="8" key="1">
    <citation type="submission" date="2023-01" db="EMBL/GenBank/DDBJ databases">
        <title>Colletotrichum chrysophilum M932 genome sequence.</title>
        <authorList>
            <person name="Baroncelli R."/>
        </authorList>
    </citation>
    <scope>NUCLEOTIDE SEQUENCE</scope>
    <source>
        <strain evidence="8">M932</strain>
    </source>
</reference>
<evidence type="ECO:0000256" key="6">
    <source>
        <dbReference type="SAM" id="MobiDB-lite"/>
    </source>
</evidence>
<keyword evidence="9" id="KW-1185">Reference proteome</keyword>
<dbReference type="CDD" id="cd12148">
    <property type="entry name" value="fungal_TF_MHR"/>
    <property type="match status" value="1"/>
</dbReference>
<accession>A0AAD9AQ08</accession>
<dbReference type="Pfam" id="PF04082">
    <property type="entry name" value="Fungal_trans"/>
    <property type="match status" value="1"/>
</dbReference>